<keyword evidence="2" id="KW-1185">Reference proteome</keyword>
<gene>
    <name evidence="1" type="ORF">O181_026890</name>
</gene>
<reference evidence="1" key="1">
    <citation type="submission" date="2021-03" db="EMBL/GenBank/DDBJ databases">
        <title>Draft genome sequence of rust myrtle Austropuccinia psidii MF-1, a brazilian biotype.</title>
        <authorList>
            <person name="Quecine M.C."/>
            <person name="Pachon D.M.R."/>
            <person name="Bonatelli M.L."/>
            <person name="Correr F.H."/>
            <person name="Franceschini L.M."/>
            <person name="Leite T.F."/>
            <person name="Margarido G.R.A."/>
            <person name="Almeida C.A."/>
            <person name="Ferrarezi J.A."/>
            <person name="Labate C.A."/>
        </authorList>
    </citation>
    <scope>NUCLEOTIDE SEQUENCE</scope>
    <source>
        <strain evidence="1">MF-1</strain>
    </source>
</reference>
<evidence type="ECO:0000313" key="1">
    <source>
        <dbReference type="EMBL" id="MBW0487175.1"/>
    </source>
</evidence>
<proteinExistence type="predicted"/>
<protein>
    <submittedName>
        <fullName evidence="1">Uncharacterized protein</fullName>
    </submittedName>
</protein>
<dbReference type="AlphaFoldDB" id="A0A9Q3CQ99"/>
<dbReference type="EMBL" id="AVOT02009022">
    <property type="protein sequence ID" value="MBW0487175.1"/>
    <property type="molecule type" value="Genomic_DNA"/>
</dbReference>
<evidence type="ECO:0000313" key="2">
    <source>
        <dbReference type="Proteomes" id="UP000765509"/>
    </source>
</evidence>
<dbReference type="Proteomes" id="UP000765509">
    <property type="component" value="Unassembled WGS sequence"/>
</dbReference>
<organism evidence="1 2">
    <name type="scientific">Austropuccinia psidii MF-1</name>
    <dbReference type="NCBI Taxonomy" id="1389203"/>
    <lineage>
        <taxon>Eukaryota</taxon>
        <taxon>Fungi</taxon>
        <taxon>Dikarya</taxon>
        <taxon>Basidiomycota</taxon>
        <taxon>Pucciniomycotina</taxon>
        <taxon>Pucciniomycetes</taxon>
        <taxon>Pucciniales</taxon>
        <taxon>Sphaerophragmiaceae</taxon>
        <taxon>Austropuccinia</taxon>
    </lineage>
</organism>
<accession>A0A9Q3CQ99</accession>
<sequence length="119" mass="13485">MIIWLHVDDGVVFSKNKADLDNLKQSLCGKFAIKWDTTLSHIVGMNIVRDHKGFSAQPSTPHLFHCVLVLGQPFVGCRTTSIKTQPLEPDWEQPHCTPGQLSVMRRGTQICGYRYPTRH</sequence>
<name>A0A9Q3CQ99_9BASI</name>
<comment type="caution">
    <text evidence="1">The sequence shown here is derived from an EMBL/GenBank/DDBJ whole genome shotgun (WGS) entry which is preliminary data.</text>
</comment>